<dbReference type="EMBL" id="AP014800">
    <property type="protein sequence ID" value="BAQ68082.1"/>
    <property type="molecule type" value="Genomic_DNA"/>
</dbReference>
<proteinExistence type="predicted"/>
<evidence type="ECO:0000313" key="2">
    <source>
        <dbReference type="EMBL" id="BAQ68082.1"/>
    </source>
</evidence>
<dbReference type="AlphaFoldDB" id="A0A0D6AYY9"/>
<feature type="domain" description="DUF2268" evidence="1">
    <location>
        <begin position="31"/>
        <end position="206"/>
    </location>
</feature>
<dbReference type="PATRIC" id="fig|35806.4.peg.934"/>
<gene>
    <name evidence="2" type="ORF">NHU_00915</name>
</gene>
<dbReference type="InterPro" id="IPR018728">
    <property type="entry name" value="DUF2268"/>
</dbReference>
<sequence>MIWTIHVANASGRLDGLVSPIRAAIERAQARAEAVTEPVDLDVVIQAWPGRVIAHLGHAGYAPTGDMIQLTFDPANSNCAQNLGEPLGRTIVHELHHALRWRGPGYGRTLGEALVTEGLAGHFAQQLYGGPPEKWESSLDAEGLAQAASDAAAAWDDEAYDHAAWFFGTAPAWRGYALGYALVGRHLAARPKETPAKLIHAEAASFRDNLKSTFG</sequence>
<dbReference type="Pfam" id="PF10026">
    <property type="entry name" value="DUF2268"/>
    <property type="match status" value="1"/>
</dbReference>
<organism evidence="2 3">
    <name type="scientific">Rhodovulum sulfidophilum</name>
    <name type="common">Rhodobacter sulfidophilus</name>
    <dbReference type="NCBI Taxonomy" id="35806"/>
    <lineage>
        <taxon>Bacteria</taxon>
        <taxon>Pseudomonadati</taxon>
        <taxon>Pseudomonadota</taxon>
        <taxon>Alphaproteobacteria</taxon>
        <taxon>Rhodobacterales</taxon>
        <taxon>Paracoccaceae</taxon>
        <taxon>Rhodovulum</taxon>
    </lineage>
</organism>
<reference evidence="2 3" key="1">
    <citation type="submission" date="2015-02" db="EMBL/GenBank/DDBJ databases">
        <title>Genome sequene of Rhodovulum sulfidophilum DSM 2351.</title>
        <authorList>
            <person name="Nagao N."/>
        </authorList>
    </citation>
    <scope>NUCLEOTIDE SEQUENCE [LARGE SCALE GENOMIC DNA]</scope>
    <source>
        <strain evidence="2 3">DSM 2351</strain>
    </source>
</reference>
<evidence type="ECO:0000313" key="3">
    <source>
        <dbReference type="Proteomes" id="UP000064912"/>
    </source>
</evidence>
<dbReference type="Proteomes" id="UP000064912">
    <property type="component" value="Chromosome"/>
</dbReference>
<evidence type="ECO:0000259" key="1">
    <source>
        <dbReference type="Pfam" id="PF10026"/>
    </source>
</evidence>
<accession>A0A0D6AYY9</accession>
<dbReference type="KEGG" id="rsu:NHU_00915"/>
<protein>
    <recommendedName>
        <fullName evidence="1">DUF2268 domain-containing protein</fullName>
    </recommendedName>
</protein>
<name>A0A0D6AYY9_RHOSU</name>